<name>A0ABQ9SG71_9PEZI</name>
<dbReference type="EMBL" id="MOPA01000007">
    <property type="protein sequence ID" value="KAK1535471.1"/>
    <property type="molecule type" value="Genomic_DNA"/>
</dbReference>
<accession>A0ABQ9SG71</accession>
<evidence type="ECO:0000313" key="2">
    <source>
        <dbReference type="EMBL" id="KAK1535471.1"/>
    </source>
</evidence>
<reference evidence="2 3" key="1">
    <citation type="submission" date="2016-10" db="EMBL/GenBank/DDBJ databases">
        <title>The genome sequence of Colletotrichum fioriniae PJ7.</title>
        <authorList>
            <person name="Baroncelli R."/>
        </authorList>
    </citation>
    <scope>NUCLEOTIDE SEQUENCE [LARGE SCALE GENOMIC DNA]</scope>
    <source>
        <strain evidence="2 3">IMI 384185</strain>
    </source>
</reference>
<organism evidence="2 3">
    <name type="scientific">Colletotrichum paranaense</name>
    <dbReference type="NCBI Taxonomy" id="1914294"/>
    <lineage>
        <taxon>Eukaryota</taxon>
        <taxon>Fungi</taxon>
        <taxon>Dikarya</taxon>
        <taxon>Ascomycota</taxon>
        <taxon>Pezizomycotina</taxon>
        <taxon>Sordariomycetes</taxon>
        <taxon>Hypocreomycetidae</taxon>
        <taxon>Glomerellales</taxon>
        <taxon>Glomerellaceae</taxon>
        <taxon>Colletotrichum</taxon>
        <taxon>Colletotrichum acutatum species complex</taxon>
    </lineage>
</organism>
<feature type="region of interest" description="Disordered" evidence="1">
    <location>
        <begin position="44"/>
        <end position="70"/>
    </location>
</feature>
<keyword evidence="3" id="KW-1185">Reference proteome</keyword>
<evidence type="ECO:0000313" key="3">
    <source>
        <dbReference type="Proteomes" id="UP001241169"/>
    </source>
</evidence>
<comment type="caution">
    <text evidence="2">The sequence shown here is derived from an EMBL/GenBank/DDBJ whole genome shotgun (WGS) entry which is preliminary data.</text>
</comment>
<protein>
    <submittedName>
        <fullName evidence="2">Uncharacterized protein</fullName>
    </submittedName>
</protein>
<dbReference type="GeneID" id="85377178"/>
<dbReference type="Proteomes" id="UP001241169">
    <property type="component" value="Unassembled WGS sequence"/>
</dbReference>
<evidence type="ECO:0000256" key="1">
    <source>
        <dbReference type="SAM" id="MobiDB-lite"/>
    </source>
</evidence>
<sequence length="70" mass="8113">MSDIKLPPSSRVPQPVWWKRGREAQPGDQARTIDRIERYEKREGPELPTHLAFRPLPDSLPSIKPPAMER</sequence>
<dbReference type="RefSeq" id="XP_060347409.1">
    <property type="nucleotide sequence ID" value="XM_060493279.1"/>
</dbReference>
<proteinExistence type="predicted"/>
<gene>
    <name evidence="2" type="ORF">CPAR01_09013</name>
</gene>